<name>A0AAN7KSW0_TRANT</name>
<dbReference type="Gene3D" id="3.30.70.330">
    <property type="match status" value="2"/>
</dbReference>
<evidence type="ECO:0000256" key="4">
    <source>
        <dbReference type="SAM" id="MobiDB-lite"/>
    </source>
</evidence>
<protein>
    <recommendedName>
        <fullName evidence="5">RRM domain-containing protein</fullName>
    </recommendedName>
</protein>
<evidence type="ECO:0000313" key="7">
    <source>
        <dbReference type="Proteomes" id="UP001346149"/>
    </source>
</evidence>
<dbReference type="SMART" id="SM00360">
    <property type="entry name" value="RRM"/>
    <property type="match status" value="2"/>
</dbReference>
<keyword evidence="7" id="KW-1185">Reference proteome</keyword>
<dbReference type="Proteomes" id="UP001346149">
    <property type="component" value="Unassembled WGS sequence"/>
</dbReference>
<keyword evidence="1" id="KW-0677">Repeat</keyword>
<sequence>MQSDHGKLFIGGISWDTNEERLREYFSVYGEVVEAIIMKDRITGRARGFGFVVFADPAVSERVINDKHNIDGRMVEAKRAVPRDDQNSLVRNSSPSFHGSPGSGRTKKIFVGGLASSVTESDFKKYFEQFGSVNDMVVMYDPNTKRPRGFGFITYDSEETVDKVLLNTFHELNGKLVEVKRAVPKELSPGPSRSPQGGYNYGINRVSSLISGYSQGYTPSAVGGYPPRDGRFSPVTGGRSGYHPYGINFEAGLHPRHEGTTNFGGNFSYARGLNAYCVGTPNRFGNAIGYDGGNGGNSSFFSSVTGNLWGNRGVNYSMNSDNSTGYFASGGTISNAGSNFGSAGINWGSLQITGHGSNSGTNISSDSRNFVYGAGGNSTYNLGTIGYGRNGGTNAGELASSYDASNGTYDESLADLYVGGGSSYRDITWRTTNNPERTGSGSFSYGIGIAGSEVPAKTSPGYVGDYNVNK</sequence>
<dbReference type="InterPro" id="IPR000504">
    <property type="entry name" value="RRM_dom"/>
</dbReference>
<dbReference type="FunFam" id="3.30.70.330:FF:000102">
    <property type="entry name" value="Heterogeneous nuclear ribonucleoprotein 1"/>
    <property type="match status" value="1"/>
</dbReference>
<dbReference type="GO" id="GO:0006417">
    <property type="term" value="P:regulation of translation"/>
    <property type="evidence" value="ECO:0007669"/>
    <property type="project" value="TreeGrafter"/>
</dbReference>
<gene>
    <name evidence="6" type="ORF">SAY86_026996</name>
</gene>
<proteinExistence type="predicted"/>
<dbReference type="FunFam" id="3.30.70.330:FF:000051">
    <property type="entry name" value="Heterogeneous nuclear ribonucleoprotein 1"/>
    <property type="match status" value="1"/>
</dbReference>
<dbReference type="SUPFAM" id="SSF54928">
    <property type="entry name" value="RNA-binding domain, RBD"/>
    <property type="match status" value="2"/>
</dbReference>
<dbReference type="CDD" id="cd12330">
    <property type="entry name" value="RRM2_Hrp1p"/>
    <property type="match status" value="1"/>
</dbReference>
<feature type="domain" description="RRM" evidence="5">
    <location>
        <begin position="6"/>
        <end position="82"/>
    </location>
</feature>
<evidence type="ECO:0000256" key="2">
    <source>
        <dbReference type="ARBA" id="ARBA00022884"/>
    </source>
</evidence>
<reference evidence="6 7" key="1">
    <citation type="journal article" date="2023" name="Hortic Res">
        <title>Pangenome of water caltrop reveals structural variations and asymmetric subgenome divergence after allopolyploidization.</title>
        <authorList>
            <person name="Zhang X."/>
            <person name="Chen Y."/>
            <person name="Wang L."/>
            <person name="Yuan Y."/>
            <person name="Fang M."/>
            <person name="Shi L."/>
            <person name="Lu R."/>
            <person name="Comes H.P."/>
            <person name="Ma Y."/>
            <person name="Chen Y."/>
            <person name="Huang G."/>
            <person name="Zhou Y."/>
            <person name="Zheng Z."/>
            <person name="Qiu Y."/>
        </authorList>
    </citation>
    <scope>NUCLEOTIDE SEQUENCE [LARGE SCALE GENOMIC DNA]</scope>
    <source>
        <strain evidence="6">F231</strain>
    </source>
</reference>
<dbReference type="GO" id="GO:0003729">
    <property type="term" value="F:mRNA binding"/>
    <property type="evidence" value="ECO:0007669"/>
    <property type="project" value="TreeGrafter"/>
</dbReference>
<evidence type="ECO:0000256" key="1">
    <source>
        <dbReference type="ARBA" id="ARBA00022737"/>
    </source>
</evidence>
<evidence type="ECO:0000256" key="3">
    <source>
        <dbReference type="PROSITE-ProRule" id="PRU00176"/>
    </source>
</evidence>
<dbReference type="InterPro" id="IPR035979">
    <property type="entry name" value="RBD_domain_sf"/>
</dbReference>
<dbReference type="PANTHER" id="PTHR48032">
    <property type="entry name" value="RNA-BINDING PROTEIN MUSASHI HOMOLOG RBP6"/>
    <property type="match status" value="1"/>
</dbReference>
<dbReference type="Pfam" id="PF00076">
    <property type="entry name" value="RRM_1"/>
    <property type="match status" value="2"/>
</dbReference>
<feature type="region of interest" description="Disordered" evidence="4">
    <location>
        <begin position="83"/>
        <end position="104"/>
    </location>
</feature>
<evidence type="ECO:0000259" key="5">
    <source>
        <dbReference type="PROSITE" id="PS50102"/>
    </source>
</evidence>
<feature type="compositionally biased region" description="Low complexity" evidence="4">
    <location>
        <begin position="93"/>
        <end position="104"/>
    </location>
</feature>
<accession>A0AAN7KSW0</accession>
<dbReference type="AlphaFoldDB" id="A0AAN7KSW0"/>
<keyword evidence="2 3" id="KW-0694">RNA-binding</keyword>
<comment type="caution">
    <text evidence="6">The sequence shown here is derived from an EMBL/GenBank/DDBJ whole genome shotgun (WGS) entry which is preliminary data.</text>
</comment>
<evidence type="ECO:0000313" key="6">
    <source>
        <dbReference type="EMBL" id="KAK4768846.1"/>
    </source>
</evidence>
<feature type="domain" description="RRM" evidence="5">
    <location>
        <begin position="107"/>
        <end position="184"/>
    </location>
</feature>
<dbReference type="InterPro" id="IPR012677">
    <property type="entry name" value="Nucleotide-bd_a/b_plait_sf"/>
</dbReference>
<dbReference type="CDD" id="cd12325">
    <property type="entry name" value="RRM1_hnRNPA_hnRNPD_like"/>
    <property type="match status" value="1"/>
</dbReference>
<organism evidence="6 7">
    <name type="scientific">Trapa natans</name>
    <name type="common">Water chestnut</name>
    <dbReference type="NCBI Taxonomy" id="22666"/>
    <lineage>
        <taxon>Eukaryota</taxon>
        <taxon>Viridiplantae</taxon>
        <taxon>Streptophyta</taxon>
        <taxon>Embryophyta</taxon>
        <taxon>Tracheophyta</taxon>
        <taxon>Spermatophyta</taxon>
        <taxon>Magnoliopsida</taxon>
        <taxon>eudicotyledons</taxon>
        <taxon>Gunneridae</taxon>
        <taxon>Pentapetalae</taxon>
        <taxon>rosids</taxon>
        <taxon>malvids</taxon>
        <taxon>Myrtales</taxon>
        <taxon>Lythraceae</taxon>
        <taxon>Trapa</taxon>
    </lineage>
</organism>
<dbReference type="EMBL" id="JAXQNO010000021">
    <property type="protein sequence ID" value="KAK4768846.1"/>
    <property type="molecule type" value="Genomic_DNA"/>
</dbReference>
<dbReference type="PROSITE" id="PS50102">
    <property type="entry name" value="RRM"/>
    <property type="match status" value="2"/>
</dbReference>
<dbReference type="PANTHER" id="PTHR48032:SF16">
    <property type="entry name" value="RNA-BINDING (RRM_RBD_RNP MOTIFS) FAMILY PROTEIN"/>
    <property type="match status" value="1"/>
</dbReference>